<feature type="compositionally biased region" description="Basic and acidic residues" evidence="1">
    <location>
        <begin position="1"/>
        <end position="31"/>
    </location>
</feature>
<keyword evidence="3" id="KW-1185">Reference proteome</keyword>
<dbReference type="AlphaFoldDB" id="A0A4Z2GWF9"/>
<accession>A0A4Z2GWF9</accession>
<sequence>MYDKLAEYLQDRLRQTERQRERQKESDNRGRREGHHVSSHATGDFHLHSVEGRDFAGVIRKSLSISWELPVTTLTASGNTPDMSAEREEDEMDGTGR</sequence>
<feature type="compositionally biased region" description="Acidic residues" evidence="1">
    <location>
        <begin position="87"/>
        <end position="97"/>
    </location>
</feature>
<reference evidence="2 3" key="1">
    <citation type="submission" date="2019-03" db="EMBL/GenBank/DDBJ databases">
        <title>First draft genome of Liparis tanakae, snailfish: a comprehensive survey of snailfish specific genes.</title>
        <authorList>
            <person name="Kim W."/>
            <person name="Song I."/>
            <person name="Jeong J.-H."/>
            <person name="Kim D."/>
            <person name="Kim S."/>
            <person name="Ryu S."/>
            <person name="Song J.Y."/>
            <person name="Lee S.K."/>
        </authorList>
    </citation>
    <scope>NUCLEOTIDE SEQUENCE [LARGE SCALE GENOMIC DNA]</scope>
    <source>
        <tissue evidence="2">Muscle</tissue>
    </source>
</reference>
<organism evidence="2 3">
    <name type="scientific">Liparis tanakae</name>
    <name type="common">Tanaka's snailfish</name>
    <dbReference type="NCBI Taxonomy" id="230148"/>
    <lineage>
        <taxon>Eukaryota</taxon>
        <taxon>Metazoa</taxon>
        <taxon>Chordata</taxon>
        <taxon>Craniata</taxon>
        <taxon>Vertebrata</taxon>
        <taxon>Euteleostomi</taxon>
        <taxon>Actinopterygii</taxon>
        <taxon>Neopterygii</taxon>
        <taxon>Teleostei</taxon>
        <taxon>Neoteleostei</taxon>
        <taxon>Acanthomorphata</taxon>
        <taxon>Eupercaria</taxon>
        <taxon>Perciformes</taxon>
        <taxon>Cottioidei</taxon>
        <taxon>Cottales</taxon>
        <taxon>Liparidae</taxon>
        <taxon>Liparis</taxon>
    </lineage>
</organism>
<comment type="caution">
    <text evidence="2">The sequence shown here is derived from an EMBL/GenBank/DDBJ whole genome shotgun (WGS) entry which is preliminary data.</text>
</comment>
<feature type="region of interest" description="Disordered" evidence="1">
    <location>
        <begin position="1"/>
        <end position="49"/>
    </location>
</feature>
<feature type="compositionally biased region" description="Polar residues" evidence="1">
    <location>
        <begin position="72"/>
        <end position="82"/>
    </location>
</feature>
<dbReference type="EMBL" id="SRLO01000400">
    <property type="protein sequence ID" value="TNN57621.1"/>
    <property type="molecule type" value="Genomic_DNA"/>
</dbReference>
<evidence type="ECO:0000313" key="2">
    <source>
        <dbReference type="EMBL" id="TNN57621.1"/>
    </source>
</evidence>
<gene>
    <name evidence="2" type="ORF">EYF80_032151</name>
</gene>
<evidence type="ECO:0000256" key="1">
    <source>
        <dbReference type="SAM" id="MobiDB-lite"/>
    </source>
</evidence>
<proteinExistence type="predicted"/>
<feature type="region of interest" description="Disordered" evidence="1">
    <location>
        <begin position="72"/>
        <end position="97"/>
    </location>
</feature>
<evidence type="ECO:0000313" key="3">
    <source>
        <dbReference type="Proteomes" id="UP000314294"/>
    </source>
</evidence>
<name>A0A4Z2GWF9_9TELE</name>
<dbReference type="Proteomes" id="UP000314294">
    <property type="component" value="Unassembled WGS sequence"/>
</dbReference>
<protein>
    <submittedName>
        <fullName evidence="2">Uncharacterized protein</fullName>
    </submittedName>
</protein>